<dbReference type="InterPro" id="IPR003723">
    <property type="entry name" value="Precorrin-6x_reduct"/>
</dbReference>
<organism evidence="4 5">
    <name type="scientific">Sulfitobacter alexandrii</name>
    <dbReference type="NCBI Taxonomy" id="1917485"/>
    <lineage>
        <taxon>Bacteria</taxon>
        <taxon>Pseudomonadati</taxon>
        <taxon>Pseudomonadota</taxon>
        <taxon>Alphaproteobacteria</taxon>
        <taxon>Rhodobacterales</taxon>
        <taxon>Roseobacteraceae</taxon>
        <taxon>Sulfitobacter</taxon>
    </lineage>
</organism>
<accession>A0A1J0WHZ5</accession>
<evidence type="ECO:0000256" key="2">
    <source>
        <dbReference type="ARBA" id="ARBA00022573"/>
    </source>
</evidence>
<dbReference type="GO" id="GO:0016994">
    <property type="term" value="F:precorrin-6A reductase activity"/>
    <property type="evidence" value="ECO:0007669"/>
    <property type="project" value="InterPro"/>
</dbReference>
<name>A0A1J0WHZ5_9RHOB</name>
<keyword evidence="5" id="KW-1185">Reference proteome</keyword>
<evidence type="ECO:0008006" key="6">
    <source>
        <dbReference type="Google" id="ProtNLM"/>
    </source>
</evidence>
<dbReference type="GO" id="GO:0009236">
    <property type="term" value="P:cobalamin biosynthetic process"/>
    <property type="evidence" value="ECO:0007669"/>
    <property type="project" value="UniProtKB-UniPathway"/>
</dbReference>
<dbReference type="STRING" id="1917485.BOO69_10290"/>
<evidence type="ECO:0000313" key="4">
    <source>
        <dbReference type="EMBL" id="APE43758.1"/>
    </source>
</evidence>
<keyword evidence="2" id="KW-0169">Cobalamin biosynthesis</keyword>
<dbReference type="UniPathway" id="UPA00148"/>
<protein>
    <recommendedName>
        <fullName evidence="6">Precorrin-6A reductase</fullName>
    </recommendedName>
</protein>
<sequence>MTRRILLLAGSAEARRIAVALRDEGAVVQALVSEPPRGPDPMPVPCRLTAFDDPGRLAAEMASVDAVIDASHGFDGLMSRTGHAAALIAGRPFVSLSRPGWGLEAANWREVPDVAAAMPLIGTGARVFSATGWDSLPQYRAFRGARLLLRQTTRHGRVPPYEFVEPVFGNPPFDAAQEEALFRDLRVDMLICRNLGGRPSRPKLDAALALDLPVILVARPALPEDARVFTEVEAVLDWVAAL</sequence>
<dbReference type="RefSeq" id="WP_071972094.1">
    <property type="nucleotide sequence ID" value="NZ_CP018076.1"/>
</dbReference>
<dbReference type="EMBL" id="CP018076">
    <property type="protein sequence ID" value="APE43758.1"/>
    <property type="molecule type" value="Genomic_DNA"/>
</dbReference>
<evidence type="ECO:0000313" key="5">
    <source>
        <dbReference type="Proteomes" id="UP000181897"/>
    </source>
</evidence>
<dbReference type="KEGG" id="suam:BOO69_10290"/>
<evidence type="ECO:0000256" key="1">
    <source>
        <dbReference type="ARBA" id="ARBA00004953"/>
    </source>
</evidence>
<dbReference type="Pfam" id="PF02571">
    <property type="entry name" value="CbiJ"/>
    <property type="match status" value="1"/>
</dbReference>
<dbReference type="PANTHER" id="PTHR36925">
    <property type="entry name" value="COBALT-PRECORRIN-6A REDUCTASE"/>
    <property type="match status" value="1"/>
</dbReference>
<reference evidence="4 5" key="1">
    <citation type="submission" date="2016-11" db="EMBL/GenBank/DDBJ databases">
        <title>Complete genome sequence of Sulfitobacter sp. AM1-D1, a toxic bacteria associated with marine dinoflagellate Alexandrium minutum in East China Sea.</title>
        <authorList>
            <person name="Yang Q."/>
            <person name="Zhang X."/>
            <person name="Tian X."/>
        </authorList>
    </citation>
    <scope>NUCLEOTIDE SEQUENCE [LARGE SCALE GENOMIC DNA]</scope>
    <source>
        <strain evidence="4 5">AM1-D1</strain>
    </source>
</reference>
<dbReference type="OrthoDB" id="5183775at2"/>
<keyword evidence="3" id="KW-0560">Oxidoreductase</keyword>
<comment type="pathway">
    <text evidence="1">Cofactor biosynthesis; adenosylcobalamin biosynthesis.</text>
</comment>
<dbReference type="PROSITE" id="PS51014">
    <property type="entry name" value="COBK_CBIJ"/>
    <property type="match status" value="1"/>
</dbReference>
<dbReference type="PANTHER" id="PTHR36925:SF1">
    <property type="entry name" value="COBALT-PRECORRIN-6A REDUCTASE"/>
    <property type="match status" value="1"/>
</dbReference>
<proteinExistence type="predicted"/>
<dbReference type="AlphaFoldDB" id="A0A1J0WHZ5"/>
<gene>
    <name evidence="4" type="ORF">BOO69_10290</name>
</gene>
<evidence type="ECO:0000256" key="3">
    <source>
        <dbReference type="ARBA" id="ARBA00023002"/>
    </source>
</evidence>
<dbReference type="Proteomes" id="UP000181897">
    <property type="component" value="Chromosome"/>
</dbReference>